<dbReference type="KEGG" id="mpad:KEF85_12110"/>
<proteinExistence type="predicted"/>
<dbReference type="KEGG" id="mpad:KEF85_07630"/>
<dbReference type="EMBL" id="CP073754">
    <property type="protein sequence ID" value="QWF72140.1"/>
    <property type="molecule type" value="Genomic_DNA"/>
</dbReference>
<evidence type="ECO:0000313" key="8">
    <source>
        <dbReference type="EMBL" id="QWF70912.1"/>
    </source>
</evidence>
<dbReference type="EMBL" id="CP073754">
    <property type="protein sequence ID" value="QWF70381.1"/>
    <property type="molecule type" value="Genomic_DNA"/>
</dbReference>
<dbReference type="Proteomes" id="UP000676649">
    <property type="component" value="Chromosome"/>
</dbReference>
<dbReference type="EMBL" id="CP073754">
    <property type="protein sequence ID" value="QWF71824.1"/>
    <property type="molecule type" value="Genomic_DNA"/>
</dbReference>
<dbReference type="InterPro" id="IPR025668">
    <property type="entry name" value="Tnp_DDE_dom"/>
</dbReference>
<sequence length="454" mass="52157">MARFKLKESKKELTSYAGLSLIGQCLEAVNVEVMVDGRIPVSQGIKTSDLVKTTVGLLSIGKSDFEAVEPFREDRFFKKALDVRKVPGSVWLRQRLDRVSGSLLEPVDDLSIRLIERTEAPITPHKGYVCLDMDTFVMDQSGTKKEEVSRTYQGVDGYTPVAAYLGNEGWCIGLELRPGRWHSSLEIDYFLERLFPRVERLVAPGLPLLLRKDSGFDSAKLLFTVAAEKERWAAMNRRFEYLIKWNPRRQDKTSWLEKAEAAGAFVEKRPGKREALMTLTVERAWKKQTRPFRLVVRIIERTSNKHGQMLLLPDIQLEGWWTSLEEPEETVIERYRDHGTHEQFHSEFKTDLDMERLPSGKFETNDCLLRMGMFAYNCLRLIGQLGLTGDLAPIRHPAKRRRLRTVLQEVMYRAAQVIHKARQWWLDLGCASPVAKVFAYLQERLVVQPGFASG</sequence>
<dbReference type="KEGG" id="mpad:KEF85_03240"/>
<gene>
    <name evidence="9" type="ORF">KEF85_03240</name>
    <name evidence="10" type="ORF">KEF85_04975</name>
    <name evidence="11" type="ORF">KEF85_06740</name>
    <name evidence="12" type="ORF">KEF85_07550</name>
    <name evidence="13" type="ORF">KEF85_07630</name>
    <name evidence="2" type="ORF">KEF85_10050</name>
    <name evidence="3" type="ORF">KEF85_12010</name>
    <name evidence="4" type="ORF">KEF85_12110</name>
    <name evidence="5" type="ORF">KEF85_12885</name>
    <name evidence="6" type="ORF">KEF85_13705</name>
    <name evidence="7" type="ORF">KEF85_16005</name>
    <name evidence="8" type="ORF">KEF85_16675</name>
</gene>
<dbReference type="Pfam" id="PF13701">
    <property type="entry name" value="DDE_Tnp_1_4"/>
    <property type="match status" value="1"/>
</dbReference>
<dbReference type="KEGG" id="mpad:KEF85_04975"/>
<keyword evidence="14" id="KW-1185">Reference proteome</keyword>
<dbReference type="InterPro" id="IPR012337">
    <property type="entry name" value="RNaseH-like_sf"/>
</dbReference>
<dbReference type="KEGG" id="mpad:KEF85_16005"/>
<dbReference type="EMBL" id="CP073754">
    <property type="protein sequence ID" value="QWF70230.1"/>
    <property type="molecule type" value="Genomic_DNA"/>
</dbReference>
<dbReference type="InterPro" id="IPR047960">
    <property type="entry name" value="Transpos_IS1380"/>
</dbReference>
<dbReference type="RefSeq" id="WP_215580104.1">
    <property type="nucleotide sequence ID" value="NZ_CP073754.1"/>
</dbReference>
<evidence type="ECO:0000313" key="4">
    <source>
        <dbReference type="EMBL" id="QWF70089.1"/>
    </source>
</evidence>
<dbReference type="KEGG" id="mpad:KEF85_12010"/>
<dbReference type="EMBL" id="CP073754">
    <property type="protein sequence ID" value="QWF69717.1"/>
    <property type="molecule type" value="Genomic_DNA"/>
</dbReference>
<dbReference type="KEGG" id="mpad:KEF85_16675"/>
<reference evidence="7" key="1">
    <citation type="submission" date="2021-04" db="EMBL/GenBank/DDBJ databases">
        <title>Draft genome sequence data of methanotrophic Methylovulum sp. strain S1L and Methylomonas sp. strain S2AM isolated from boreal lake water columns.</title>
        <authorList>
            <person name="Rissanen A.J."/>
            <person name="Mangayil R."/>
            <person name="Svenning M.M."/>
            <person name="Khanongnuch R."/>
        </authorList>
    </citation>
    <scope>NUCLEOTIDE SEQUENCE</scope>
    <source>
        <strain evidence="7">S2AM</strain>
    </source>
</reference>
<dbReference type="KEGG" id="mpad:KEF85_06740"/>
<dbReference type="EMBL" id="CP073754">
    <property type="protein sequence ID" value="QWF72291.1"/>
    <property type="molecule type" value="Genomic_DNA"/>
</dbReference>
<protein>
    <submittedName>
        <fullName evidence="7">IS1380 family transposase</fullName>
    </submittedName>
</protein>
<name>A0A975MNV3_9GAMM</name>
<evidence type="ECO:0000313" key="7">
    <source>
        <dbReference type="EMBL" id="QWF70796.1"/>
    </source>
</evidence>
<dbReference type="EMBL" id="CP073754">
    <property type="protein sequence ID" value="QWF70089.1"/>
    <property type="molecule type" value="Genomic_DNA"/>
</dbReference>
<dbReference type="NCBIfam" id="NF033539">
    <property type="entry name" value="transpos_IS1380"/>
    <property type="match status" value="1"/>
</dbReference>
<evidence type="ECO:0000313" key="6">
    <source>
        <dbReference type="EMBL" id="QWF70381.1"/>
    </source>
</evidence>
<evidence type="ECO:0000313" key="14">
    <source>
        <dbReference type="Proteomes" id="UP000676649"/>
    </source>
</evidence>
<dbReference type="KEGG" id="mpad:KEF85_12885"/>
<evidence type="ECO:0000313" key="5">
    <source>
        <dbReference type="EMBL" id="QWF70230.1"/>
    </source>
</evidence>
<dbReference type="EMBL" id="CP073754">
    <property type="protein sequence ID" value="QWF70912.1"/>
    <property type="molecule type" value="Genomic_DNA"/>
</dbReference>
<feature type="domain" description="Transposase DDE" evidence="1">
    <location>
        <begin position="11"/>
        <end position="445"/>
    </location>
</feature>
<evidence type="ECO:0000313" key="10">
    <source>
        <dbReference type="EMBL" id="QWF71824.1"/>
    </source>
</evidence>
<evidence type="ECO:0000313" key="13">
    <source>
        <dbReference type="EMBL" id="QWF72306.1"/>
    </source>
</evidence>
<accession>A0A975MNV3</accession>
<dbReference type="AlphaFoldDB" id="A0A975MNV3"/>
<dbReference type="SUPFAM" id="SSF53098">
    <property type="entry name" value="Ribonuclease H-like"/>
    <property type="match status" value="1"/>
</dbReference>
<evidence type="ECO:0000313" key="2">
    <source>
        <dbReference type="EMBL" id="QWF69717.1"/>
    </source>
</evidence>
<dbReference type="KEGG" id="mpad:KEF85_13705"/>
<evidence type="ECO:0000313" key="9">
    <source>
        <dbReference type="EMBL" id="QWF71508.1"/>
    </source>
</evidence>
<dbReference type="EMBL" id="CP073754">
    <property type="protein sequence ID" value="QWF72306.1"/>
    <property type="molecule type" value="Genomic_DNA"/>
</dbReference>
<dbReference type="EMBL" id="CP073754">
    <property type="protein sequence ID" value="QWF70796.1"/>
    <property type="molecule type" value="Genomic_DNA"/>
</dbReference>
<dbReference type="EMBL" id="CP073754">
    <property type="protein sequence ID" value="QWF71508.1"/>
    <property type="molecule type" value="Genomic_DNA"/>
</dbReference>
<dbReference type="EMBL" id="CP073754">
    <property type="protein sequence ID" value="QWF70072.1"/>
    <property type="molecule type" value="Genomic_DNA"/>
</dbReference>
<evidence type="ECO:0000313" key="12">
    <source>
        <dbReference type="EMBL" id="QWF72291.1"/>
    </source>
</evidence>
<dbReference type="KEGG" id="mpad:KEF85_10050"/>
<dbReference type="KEGG" id="mpad:KEF85_07550"/>
<organism evidence="7 14">
    <name type="scientific">Methylomonas paludis</name>
    <dbReference type="NCBI Taxonomy" id="1173101"/>
    <lineage>
        <taxon>Bacteria</taxon>
        <taxon>Pseudomonadati</taxon>
        <taxon>Pseudomonadota</taxon>
        <taxon>Gammaproteobacteria</taxon>
        <taxon>Methylococcales</taxon>
        <taxon>Methylococcaceae</taxon>
        <taxon>Methylomonas</taxon>
    </lineage>
</organism>
<evidence type="ECO:0000313" key="3">
    <source>
        <dbReference type="EMBL" id="QWF70072.1"/>
    </source>
</evidence>
<evidence type="ECO:0000313" key="11">
    <source>
        <dbReference type="EMBL" id="QWF72140.1"/>
    </source>
</evidence>
<evidence type="ECO:0000259" key="1">
    <source>
        <dbReference type="Pfam" id="PF13701"/>
    </source>
</evidence>